<proteinExistence type="predicted"/>
<protein>
    <recommendedName>
        <fullName evidence="2">Anti-sigma factor NepR domain-containing protein</fullName>
    </recommendedName>
</protein>
<dbReference type="OrthoDB" id="7875342at2"/>
<sequence length="59" mass="6738">MGGKSDKESRVGVGGSSGKVPKRNQIDESLKRVYKEMLEEDVPDRFEELLKQLREQDKS</sequence>
<dbReference type="Pfam" id="PF18557">
    <property type="entry name" value="NepR"/>
    <property type="match status" value="1"/>
</dbReference>
<name>A0A1N7H0J9_9RHOB</name>
<evidence type="ECO:0000313" key="3">
    <source>
        <dbReference type="EMBL" id="SIS18341.1"/>
    </source>
</evidence>
<dbReference type="AlphaFoldDB" id="A0A1N7H0J9"/>
<evidence type="ECO:0000256" key="1">
    <source>
        <dbReference type="SAM" id="MobiDB-lite"/>
    </source>
</evidence>
<feature type="region of interest" description="Disordered" evidence="1">
    <location>
        <begin position="1"/>
        <end position="27"/>
    </location>
</feature>
<accession>A0A1N7H0J9</accession>
<feature type="compositionally biased region" description="Basic and acidic residues" evidence="1">
    <location>
        <begin position="1"/>
        <end position="10"/>
    </location>
</feature>
<dbReference type="STRING" id="573024.SAMN05216208_2995"/>
<dbReference type="EMBL" id="FTNV01000002">
    <property type="protein sequence ID" value="SIS18341.1"/>
    <property type="molecule type" value="Genomic_DNA"/>
</dbReference>
<dbReference type="Proteomes" id="UP000186019">
    <property type="component" value="Unassembled WGS sequence"/>
</dbReference>
<evidence type="ECO:0000259" key="2">
    <source>
        <dbReference type="Pfam" id="PF18557"/>
    </source>
</evidence>
<dbReference type="InterPro" id="IPR041649">
    <property type="entry name" value="NepR"/>
</dbReference>
<organism evidence="3 4">
    <name type="scientific">Roseovarius nanhaiticus</name>
    <dbReference type="NCBI Taxonomy" id="573024"/>
    <lineage>
        <taxon>Bacteria</taxon>
        <taxon>Pseudomonadati</taxon>
        <taxon>Pseudomonadota</taxon>
        <taxon>Alphaproteobacteria</taxon>
        <taxon>Rhodobacterales</taxon>
        <taxon>Roseobacteraceae</taxon>
        <taxon>Roseovarius</taxon>
    </lineage>
</organism>
<gene>
    <name evidence="3" type="ORF">SAMN05421666_2324</name>
</gene>
<reference evidence="3 4" key="1">
    <citation type="submission" date="2017-01" db="EMBL/GenBank/DDBJ databases">
        <authorList>
            <person name="Mah S.A."/>
            <person name="Swanson W.J."/>
            <person name="Moy G.W."/>
            <person name="Vacquier V.D."/>
        </authorList>
    </citation>
    <scope>NUCLEOTIDE SEQUENCE [LARGE SCALE GENOMIC DNA]</scope>
    <source>
        <strain evidence="3 4">DSM 29590</strain>
    </source>
</reference>
<evidence type="ECO:0000313" key="4">
    <source>
        <dbReference type="Proteomes" id="UP000186019"/>
    </source>
</evidence>
<keyword evidence="4" id="KW-1185">Reference proteome</keyword>
<feature type="domain" description="Anti-sigma factor NepR" evidence="2">
    <location>
        <begin position="24"/>
        <end position="57"/>
    </location>
</feature>